<feature type="region of interest" description="Disordered" evidence="1">
    <location>
        <begin position="1"/>
        <end position="46"/>
    </location>
</feature>
<sequence length="140" mass="15686">MTKAWNHDGPAYRGSSKHKRRPGDEVKGTLCPQWSHETSESGLGTDMYAHNWQDSEAAKMFAQSEQHPDGLQRRFATKNGIAFEAKPTADGTWHGYPVPWQSVPTSLVQAWKRAGKVTSKEIRKYLKGEGGIDWAMVSDQ</sequence>
<evidence type="ECO:0000256" key="1">
    <source>
        <dbReference type="SAM" id="MobiDB-lite"/>
    </source>
</evidence>
<reference evidence="2 3" key="1">
    <citation type="submission" date="2020-08" db="EMBL/GenBank/DDBJ databases">
        <title>Genomic Encyclopedia of Type Strains, Phase IV (KMG-IV): sequencing the most valuable type-strain genomes for metagenomic binning, comparative biology and taxonomic classification.</title>
        <authorList>
            <person name="Goeker M."/>
        </authorList>
    </citation>
    <scope>NUCLEOTIDE SEQUENCE [LARGE SCALE GENOMIC DNA]</scope>
    <source>
        <strain evidence="2 3">DSM 101806</strain>
    </source>
</reference>
<evidence type="ECO:0000313" key="3">
    <source>
        <dbReference type="Proteomes" id="UP000557392"/>
    </source>
</evidence>
<proteinExistence type="predicted"/>
<dbReference type="EMBL" id="JACIEH010000001">
    <property type="protein sequence ID" value="MBB4097443.1"/>
    <property type="molecule type" value="Genomic_DNA"/>
</dbReference>
<gene>
    <name evidence="2" type="ORF">GGR46_000976</name>
</gene>
<name>A0A7W6JPZ5_9SPHN</name>
<dbReference type="RefSeq" id="WP_183995084.1">
    <property type="nucleotide sequence ID" value="NZ_JACIEH010000001.1"/>
</dbReference>
<evidence type="ECO:0000313" key="2">
    <source>
        <dbReference type="EMBL" id="MBB4097443.1"/>
    </source>
</evidence>
<dbReference type="Proteomes" id="UP000557392">
    <property type="component" value="Unassembled WGS sequence"/>
</dbReference>
<dbReference type="AlphaFoldDB" id="A0A7W6JPZ5"/>
<organism evidence="2 3">
    <name type="scientific">Sphingomonas kyeonggiensis</name>
    <dbReference type="NCBI Taxonomy" id="1268553"/>
    <lineage>
        <taxon>Bacteria</taxon>
        <taxon>Pseudomonadati</taxon>
        <taxon>Pseudomonadota</taxon>
        <taxon>Alphaproteobacteria</taxon>
        <taxon>Sphingomonadales</taxon>
        <taxon>Sphingomonadaceae</taxon>
        <taxon>Sphingomonas</taxon>
    </lineage>
</organism>
<protein>
    <submittedName>
        <fullName evidence="2">Uncharacterized protein</fullName>
    </submittedName>
</protein>
<keyword evidence="3" id="KW-1185">Reference proteome</keyword>
<comment type="caution">
    <text evidence="2">The sequence shown here is derived from an EMBL/GenBank/DDBJ whole genome shotgun (WGS) entry which is preliminary data.</text>
</comment>
<accession>A0A7W6JPZ5</accession>